<dbReference type="EMBL" id="JYDR01000012">
    <property type="protein sequence ID" value="KRY76309.1"/>
    <property type="molecule type" value="Genomic_DNA"/>
</dbReference>
<dbReference type="InterPro" id="IPR000953">
    <property type="entry name" value="Chromo/chromo_shadow_dom"/>
</dbReference>
<evidence type="ECO:0000313" key="5">
    <source>
        <dbReference type="EMBL" id="KRY76309.1"/>
    </source>
</evidence>
<dbReference type="PANTHER" id="PTHR46389:SF3">
    <property type="entry name" value="POLYCOMB GROUP PROTEIN PC"/>
    <property type="match status" value="1"/>
</dbReference>
<dbReference type="SMART" id="SM00298">
    <property type="entry name" value="CHROMO"/>
    <property type="match status" value="1"/>
</dbReference>
<feature type="non-terminal residue" evidence="5">
    <location>
        <position position="1"/>
    </location>
</feature>
<dbReference type="GO" id="GO:0000122">
    <property type="term" value="P:negative regulation of transcription by RNA polymerase II"/>
    <property type="evidence" value="ECO:0007669"/>
    <property type="project" value="TreeGrafter"/>
</dbReference>
<dbReference type="InterPro" id="IPR052458">
    <property type="entry name" value="PcG_PRC1-like_component"/>
</dbReference>
<evidence type="ECO:0000256" key="1">
    <source>
        <dbReference type="ARBA" id="ARBA00004123"/>
    </source>
</evidence>
<dbReference type="Pfam" id="PF00385">
    <property type="entry name" value="Chromo"/>
    <property type="match status" value="1"/>
</dbReference>
<dbReference type="InterPro" id="IPR023779">
    <property type="entry name" value="Chromodomain_CS"/>
</dbReference>
<feature type="compositionally biased region" description="Low complexity" evidence="3">
    <location>
        <begin position="267"/>
        <end position="282"/>
    </location>
</feature>
<dbReference type="PROSITE" id="PS00598">
    <property type="entry name" value="CHROMO_1"/>
    <property type="match status" value="1"/>
</dbReference>
<sequence length="321" mass="36313">LKEEDPLGNRRTQNTGFFLKLPKMPRSPLNGNDVYAAEKIVASRVRNGELQYRIRWKDFSSYYDTWEPATNILDNRLITFFEAEHKPNTTAVKRRRRRGPFLGLKRRRLNVHASQVKSTPTTSKSQTVEQVDSDLKLVVDQADDSAEESTAVLDDTDEESIAVLDGTDDESTAVLDSSVAEDEEVHSVEVIKELEEEEEEEEEEESVKEKEEKQDVEETQIVEEKQSLEAEEENKCELVISEEKQNEDCSAEGSYEHSVSPLPPALSPQLPDSGPSTSSDGDYLPPTTRTLTVITDRLFYFSSVKLTEVVHNGVTFSFAEF</sequence>
<dbReference type="Gene3D" id="2.40.50.40">
    <property type="match status" value="1"/>
</dbReference>
<dbReference type="GO" id="GO:0003682">
    <property type="term" value="F:chromatin binding"/>
    <property type="evidence" value="ECO:0007669"/>
    <property type="project" value="TreeGrafter"/>
</dbReference>
<dbReference type="AlphaFoldDB" id="A0A0V1ERE7"/>
<feature type="compositionally biased region" description="Acidic residues" evidence="3">
    <location>
        <begin position="194"/>
        <end position="206"/>
    </location>
</feature>
<dbReference type="GO" id="GO:0035102">
    <property type="term" value="C:PRC1 complex"/>
    <property type="evidence" value="ECO:0007669"/>
    <property type="project" value="TreeGrafter"/>
</dbReference>
<comment type="caution">
    <text evidence="5">The sequence shown here is derived from an EMBL/GenBank/DDBJ whole genome shotgun (WGS) entry which is preliminary data.</text>
</comment>
<dbReference type="Proteomes" id="UP000054632">
    <property type="component" value="Unassembled WGS sequence"/>
</dbReference>
<evidence type="ECO:0000313" key="6">
    <source>
        <dbReference type="Proteomes" id="UP000054632"/>
    </source>
</evidence>
<dbReference type="InterPro" id="IPR023780">
    <property type="entry name" value="Chromo_domain"/>
</dbReference>
<comment type="subcellular location">
    <subcellularLocation>
        <location evidence="1">Nucleus</location>
    </subcellularLocation>
</comment>
<name>A0A0V1ERE7_TRIPS</name>
<feature type="compositionally biased region" description="Basic and acidic residues" evidence="3">
    <location>
        <begin position="222"/>
        <end position="247"/>
    </location>
</feature>
<protein>
    <submittedName>
        <fullName evidence="5">Polycomb group protein Pc</fullName>
    </submittedName>
</protein>
<feature type="domain" description="Chromo" evidence="4">
    <location>
        <begin position="35"/>
        <end position="93"/>
    </location>
</feature>
<organism evidence="5 6">
    <name type="scientific">Trichinella pseudospiralis</name>
    <name type="common">Parasitic roundworm</name>
    <dbReference type="NCBI Taxonomy" id="6337"/>
    <lineage>
        <taxon>Eukaryota</taxon>
        <taxon>Metazoa</taxon>
        <taxon>Ecdysozoa</taxon>
        <taxon>Nematoda</taxon>
        <taxon>Enoplea</taxon>
        <taxon>Dorylaimia</taxon>
        <taxon>Trichinellida</taxon>
        <taxon>Trichinellidae</taxon>
        <taxon>Trichinella</taxon>
    </lineage>
</organism>
<evidence type="ECO:0000256" key="2">
    <source>
        <dbReference type="ARBA" id="ARBA00023242"/>
    </source>
</evidence>
<feature type="region of interest" description="Disordered" evidence="3">
    <location>
        <begin position="177"/>
        <end position="285"/>
    </location>
</feature>
<proteinExistence type="predicted"/>
<keyword evidence="2" id="KW-0539">Nucleus</keyword>
<dbReference type="PROSITE" id="PS50013">
    <property type="entry name" value="CHROMO_2"/>
    <property type="match status" value="1"/>
</dbReference>
<dbReference type="SUPFAM" id="SSF54160">
    <property type="entry name" value="Chromo domain-like"/>
    <property type="match status" value="1"/>
</dbReference>
<dbReference type="GO" id="GO:0000785">
    <property type="term" value="C:chromatin"/>
    <property type="evidence" value="ECO:0007669"/>
    <property type="project" value="TreeGrafter"/>
</dbReference>
<reference evidence="5 6" key="1">
    <citation type="submission" date="2015-01" db="EMBL/GenBank/DDBJ databases">
        <title>Evolution of Trichinella species and genotypes.</title>
        <authorList>
            <person name="Korhonen P.K."/>
            <person name="Edoardo P."/>
            <person name="Giuseppe L.R."/>
            <person name="Gasser R.B."/>
        </authorList>
    </citation>
    <scope>NUCLEOTIDE SEQUENCE [LARGE SCALE GENOMIC DNA]</scope>
    <source>
        <strain evidence="5">ISS13</strain>
    </source>
</reference>
<dbReference type="InterPro" id="IPR016197">
    <property type="entry name" value="Chromo-like_dom_sf"/>
</dbReference>
<dbReference type="PANTHER" id="PTHR46389">
    <property type="entry name" value="POLYCOMB GROUP PROTEIN PC"/>
    <property type="match status" value="1"/>
</dbReference>
<gene>
    <name evidence="5" type="primary">Pc</name>
    <name evidence="5" type="ORF">T4A_6655</name>
</gene>
<evidence type="ECO:0000259" key="4">
    <source>
        <dbReference type="PROSITE" id="PS50013"/>
    </source>
</evidence>
<accession>A0A0V1ERE7</accession>
<evidence type="ECO:0000256" key="3">
    <source>
        <dbReference type="SAM" id="MobiDB-lite"/>
    </source>
</evidence>